<dbReference type="OrthoDB" id="191139at2759"/>
<proteinExistence type="predicted"/>
<dbReference type="InterPro" id="IPR002347">
    <property type="entry name" value="SDR_fam"/>
</dbReference>
<keyword evidence="2" id="KW-0560">Oxidoreductase</keyword>
<dbReference type="InterPro" id="IPR005979">
    <property type="entry name" value="Prochl_reduct"/>
</dbReference>
<comment type="caution">
    <text evidence="4">The sequence shown here is derived from an EMBL/GenBank/DDBJ whole genome shotgun (WGS) entry which is preliminary data.</text>
</comment>
<feature type="signal peptide" evidence="3">
    <location>
        <begin position="1"/>
        <end position="23"/>
    </location>
</feature>
<organism evidence="4 5">
    <name type="scientific">Nitzschia inconspicua</name>
    <dbReference type="NCBI Taxonomy" id="303405"/>
    <lineage>
        <taxon>Eukaryota</taxon>
        <taxon>Sar</taxon>
        <taxon>Stramenopiles</taxon>
        <taxon>Ochrophyta</taxon>
        <taxon>Bacillariophyta</taxon>
        <taxon>Bacillariophyceae</taxon>
        <taxon>Bacillariophycidae</taxon>
        <taxon>Bacillariales</taxon>
        <taxon>Bacillariaceae</taxon>
        <taxon>Nitzschia</taxon>
    </lineage>
</organism>
<accession>A0A9K3KKS2</accession>
<dbReference type="PANTHER" id="PTHR44419:SF19">
    <property type="entry name" value="PROTOCHLOROPHYLLIDE REDUCTASE A, CHLOROPLASTIC"/>
    <property type="match status" value="1"/>
</dbReference>
<dbReference type="EMBL" id="JAGRRH010000022">
    <property type="protein sequence ID" value="KAG7345548.1"/>
    <property type="molecule type" value="Genomic_DNA"/>
</dbReference>
<evidence type="ECO:0000313" key="4">
    <source>
        <dbReference type="EMBL" id="KAG7345548.1"/>
    </source>
</evidence>
<dbReference type="PANTHER" id="PTHR44419">
    <property type="entry name" value="PROTOCHLOROPHYLLIDE REDUCTASE C, CHLOROPLASTIC"/>
    <property type="match status" value="1"/>
</dbReference>
<keyword evidence="3" id="KW-0732">Signal</keyword>
<name>A0A9K3KKS2_9STRA</name>
<reference evidence="4" key="1">
    <citation type="journal article" date="2021" name="Sci. Rep.">
        <title>Diploid genomic architecture of Nitzschia inconspicua, an elite biomass production diatom.</title>
        <authorList>
            <person name="Oliver A."/>
            <person name="Podell S."/>
            <person name="Pinowska A."/>
            <person name="Traller J.C."/>
            <person name="Smith S.R."/>
            <person name="McClure R."/>
            <person name="Beliaev A."/>
            <person name="Bohutskyi P."/>
            <person name="Hill E.A."/>
            <person name="Rabines A."/>
            <person name="Zheng H."/>
            <person name="Allen L.Z."/>
            <person name="Kuo A."/>
            <person name="Grigoriev I.V."/>
            <person name="Allen A.E."/>
            <person name="Hazlebeck D."/>
            <person name="Allen E.E."/>
        </authorList>
    </citation>
    <scope>NUCLEOTIDE SEQUENCE</scope>
    <source>
        <strain evidence="4">Hildebrandi</strain>
    </source>
</reference>
<reference evidence="4" key="2">
    <citation type="submission" date="2021-04" db="EMBL/GenBank/DDBJ databases">
        <authorList>
            <person name="Podell S."/>
        </authorList>
    </citation>
    <scope>NUCLEOTIDE SEQUENCE</scope>
    <source>
        <strain evidence="4">Hildebrandi</strain>
    </source>
</reference>
<sequence>MKILSFSPRILLIFAAIVPVANAFQWMSKFKMPTYDPQQELVKEKFGDKKLVVITGCSSGLGRKAAQALLRSGEYHVVGAVRDLDKMEAVAELDGFDLDNFTPMQCELNSFASVRDFCDKLEEFRMSKPIDRLICNAGVYQPTLDHAKWSLDNHEQTMQINFLSHFLMISKLMESMIDSTDPRVIMVGSVTGNDNTVGGGGVYPIADLHELDGFKAGFKKPIAMADGYGFIGAKAYKDSKLCLMMTANYLHAKYHKLTGISFASMYPGCIAESPLFREKREWFRTYFPIFMKFITGGFVGEHEAGQRLFQTAHDPRCSKSGVYWSWNGGPREGRGAEALEKGGQISGGGGAGGGWDSIFENDQSSKVLNIDTATKLFEYSTQITGAEWPELKQITSPCPTLKVIGAVTQGMVKREELKRMREMGRPGFEVDDELVEEAVVVKNVPAIVAENEANTQSLPNATPKKARKLSKRQRVVIAADKAVGFVVGNTVGRVARFAGKRILGRVPETAKTSSFFVEDTVISVVDSDSDVSIPEIDGQELLEQEIMQQLRKDSTVHVDQEDEALFAELYREEVPQMEKPLSEKDVVSL</sequence>
<evidence type="ECO:0000256" key="1">
    <source>
        <dbReference type="ARBA" id="ARBA00022857"/>
    </source>
</evidence>
<keyword evidence="1" id="KW-0521">NADP</keyword>
<protein>
    <submittedName>
        <fullName evidence="4">NADPH-protochlorophyllide oxidoreductase</fullName>
    </submittedName>
</protein>
<dbReference type="Proteomes" id="UP000693970">
    <property type="component" value="Unassembled WGS sequence"/>
</dbReference>
<gene>
    <name evidence="4" type="ORF">IV203_033079</name>
</gene>
<evidence type="ECO:0000256" key="2">
    <source>
        <dbReference type="ARBA" id="ARBA00023002"/>
    </source>
</evidence>
<keyword evidence="5" id="KW-1185">Reference proteome</keyword>
<feature type="chain" id="PRO_5039916380" evidence="3">
    <location>
        <begin position="24"/>
        <end position="589"/>
    </location>
</feature>
<evidence type="ECO:0000313" key="5">
    <source>
        <dbReference type="Proteomes" id="UP000693970"/>
    </source>
</evidence>
<evidence type="ECO:0000256" key="3">
    <source>
        <dbReference type="SAM" id="SignalP"/>
    </source>
</evidence>
<dbReference type="AlphaFoldDB" id="A0A9K3KKS2"/>
<dbReference type="Pfam" id="PF00106">
    <property type="entry name" value="adh_short"/>
    <property type="match status" value="1"/>
</dbReference>
<dbReference type="GO" id="GO:0016630">
    <property type="term" value="F:protochlorophyllide reductase activity"/>
    <property type="evidence" value="ECO:0007669"/>
    <property type="project" value="InterPro"/>
</dbReference>